<dbReference type="Proteomes" id="UP000001555">
    <property type="component" value="Unassembled WGS sequence"/>
</dbReference>
<sequence>GPAGLGEAANSGMPRSSGEATSRAEVLAGLKVEYARAYIAAEEPDNDSGPMELLCTVGFKEYASITWTVNGRPLENFIDRSSLTTIKNEVPVKVSKITINQLERLPSDNGKFIFECTALVDAQVTKATIALGSIIEDTCTTNGQCEARGASCSEGRCLCKASQPVSLKSKHLTCRAAANLGWPCDYSEQCSFVQPNSVCSDSLVCICSLGFVRSLDGKICDKLTPGNLIGSACKENADCHSAGASCANSVCKCTNDTVERGGLCLPLAHLKLGLETLRGTNFLGAEDSIKSIHNDTRFTVAAAMINDASDKTTASTALSPPPLSGAADSAPTSYLALLSGTLTMIILARGP</sequence>
<dbReference type="EnsemblMetazoa" id="ISCW024316-RA">
    <property type="protein sequence ID" value="ISCW024316-PA"/>
    <property type="gene ID" value="ISCW024316"/>
</dbReference>
<accession>B7PQV7</accession>
<dbReference type="VEuPathDB" id="VectorBase:ISCW024316"/>
<feature type="region of interest" description="Disordered" evidence="1">
    <location>
        <begin position="1"/>
        <end position="21"/>
    </location>
</feature>
<keyword evidence="5" id="KW-1185">Reference proteome</keyword>
<dbReference type="VEuPathDB" id="VectorBase:ISCP_018076"/>
<name>B7PQV7_IXOSC</name>
<dbReference type="PANTHER" id="PTHR39069:SF1">
    <property type="entry name" value="ECDYSONE-INDUCIBLE GENE E1, ISOFORM A"/>
    <property type="match status" value="1"/>
</dbReference>
<dbReference type="PANTHER" id="PTHR39069">
    <property type="entry name" value="ECDYSONE-INDUCIBLE GENE E1, ISOFORM A"/>
    <property type="match status" value="1"/>
</dbReference>
<organism>
    <name type="scientific">Ixodes scapularis</name>
    <name type="common">Black-legged tick</name>
    <name type="synonym">Deer tick</name>
    <dbReference type="NCBI Taxonomy" id="6945"/>
    <lineage>
        <taxon>Eukaryota</taxon>
        <taxon>Metazoa</taxon>
        <taxon>Ecdysozoa</taxon>
        <taxon>Arthropoda</taxon>
        <taxon>Chelicerata</taxon>
        <taxon>Arachnida</taxon>
        <taxon>Acari</taxon>
        <taxon>Parasitiformes</taxon>
        <taxon>Ixodida</taxon>
        <taxon>Ixodoidea</taxon>
        <taxon>Ixodidae</taxon>
        <taxon>Ixodinae</taxon>
        <taxon>Ixodes</taxon>
    </lineage>
</organism>
<gene>
    <name evidence="4" type="primary">8052882</name>
    <name evidence="3" type="ORF">IscW_ISCW024316</name>
</gene>
<evidence type="ECO:0000259" key="2">
    <source>
        <dbReference type="Pfam" id="PF01683"/>
    </source>
</evidence>
<dbReference type="AlphaFoldDB" id="B7PQV7"/>
<evidence type="ECO:0000313" key="4">
    <source>
        <dbReference type="EnsemblMetazoa" id="ISCW024316-PA"/>
    </source>
</evidence>
<feature type="domain" description="EB" evidence="2">
    <location>
        <begin position="173"/>
        <end position="215"/>
    </location>
</feature>
<dbReference type="InParanoid" id="B7PQV7"/>
<evidence type="ECO:0000313" key="3">
    <source>
        <dbReference type="EMBL" id="EEC08979.1"/>
    </source>
</evidence>
<dbReference type="Pfam" id="PF01683">
    <property type="entry name" value="EB"/>
    <property type="match status" value="1"/>
</dbReference>
<dbReference type="InterPro" id="IPR006149">
    <property type="entry name" value="EB_dom"/>
</dbReference>
<proteinExistence type="predicted"/>
<dbReference type="EMBL" id="ABJB010197796">
    <property type="status" value="NOT_ANNOTATED_CDS"/>
    <property type="molecule type" value="Genomic_DNA"/>
</dbReference>
<evidence type="ECO:0000256" key="1">
    <source>
        <dbReference type="SAM" id="MobiDB-lite"/>
    </source>
</evidence>
<dbReference type="VEuPathDB" id="VectorBase:ISCI024316"/>
<evidence type="ECO:0000313" key="5">
    <source>
        <dbReference type="Proteomes" id="UP000001555"/>
    </source>
</evidence>
<protein>
    <recommendedName>
        <fullName evidence="2">EB domain-containing protein</fullName>
    </recommendedName>
</protein>
<reference evidence="3 5" key="1">
    <citation type="submission" date="2008-03" db="EMBL/GenBank/DDBJ databases">
        <title>Annotation of Ixodes scapularis.</title>
        <authorList>
            <consortium name="Ixodes scapularis Genome Project Consortium"/>
            <person name="Caler E."/>
            <person name="Hannick L.I."/>
            <person name="Bidwell S."/>
            <person name="Joardar V."/>
            <person name="Thiagarajan M."/>
            <person name="Amedeo P."/>
            <person name="Galinsky K.J."/>
            <person name="Schobel S."/>
            <person name="Inman J."/>
            <person name="Hostetler J."/>
            <person name="Miller J."/>
            <person name="Hammond M."/>
            <person name="Megy K."/>
            <person name="Lawson D."/>
            <person name="Kodira C."/>
            <person name="Sutton G."/>
            <person name="Meyer J."/>
            <person name="Hill C.A."/>
            <person name="Birren B."/>
            <person name="Nene V."/>
            <person name="Collins F."/>
            <person name="Alarcon-Chaidez F."/>
            <person name="Wikel S."/>
            <person name="Strausberg R."/>
        </authorList>
    </citation>
    <scope>NUCLEOTIDE SEQUENCE [LARGE SCALE GENOMIC DNA]</scope>
    <source>
        <strain evidence="5">Wikel</strain>
        <strain evidence="3">Wikel colony</strain>
    </source>
</reference>
<dbReference type="PaxDb" id="6945-B7PQV7"/>
<dbReference type="HOGENOM" id="CLU_791255_0_0_1"/>
<dbReference type="EMBL" id="DS768284">
    <property type="protein sequence ID" value="EEC08979.1"/>
    <property type="molecule type" value="Genomic_DNA"/>
</dbReference>
<reference evidence="4" key="2">
    <citation type="submission" date="2020-05" db="UniProtKB">
        <authorList>
            <consortium name="EnsemblMetazoa"/>
        </authorList>
    </citation>
    <scope>IDENTIFICATION</scope>
    <source>
        <strain evidence="4">wikel</strain>
    </source>
</reference>
<dbReference type="OrthoDB" id="6487210at2759"/>
<feature type="non-terminal residue" evidence="3">
    <location>
        <position position="1"/>
    </location>
</feature>